<dbReference type="InParanoid" id="M7XC64"/>
<name>M7XC64_9BACT</name>
<proteinExistence type="predicted"/>
<evidence type="ECO:0000313" key="2">
    <source>
        <dbReference type="Proteomes" id="UP000010953"/>
    </source>
</evidence>
<organism evidence="1 2">
    <name type="scientific">Mariniradius saccharolyticus AK6</name>
    <dbReference type="NCBI Taxonomy" id="1239962"/>
    <lineage>
        <taxon>Bacteria</taxon>
        <taxon>Pseudomonadati</taxon>
        <taxon>Bacteroidota</taxon>
        <taxon>Cytophagia</taxon>
        <taxon>Cytophagales</taxon>
        <taxon>Cyclobacteriaceae</taxon>
        <taxon>Mariniradius</taxon>
    </lineage>
</organism>
<evidence type="ECO:0000313" key="1">
    <source>
        <dbReference type="EMBL" id="EMS35020.1"/>
    </source>
</evidence>
<dbReference type="AlphaFoldDB" id="M7XC64"/>
<comment type="caution">
    <text evidence="1">The sequence shown here is derived from an EMBL/GenBank/DDBJ whole genome shotgun (WGS) entry which is preliminary data.</text>
</comment>
<keyword evidence="2" id="KW-1185">Reference proteome</keyword>
<dbReference type="Proteomes" id="UP000010953">
    <property type="component" value="Unassembled WGS sequence"/>
</dbReference>
<reference evidence="1" key="1">
    <citation type="submission" date="2013-01" db="EMBL/GenBank/DDBJ databases">
        <title>Genome assembly of Mariniradius saccharolyticus AK6.</title>
        <authorList>
            <person name="Vaidya B."/>
            <person name="Khatri I."/>
            <person name="Tanuku N.R.S."/>
            <person name="Subramanian S."/>
            <person name="Pinnaka A."/>
        </authorList>
    </citation>
    <scope>NUCLEOTIDE SEQUENCE [LARGE SCALE GENOMIC DNA]</scope>
    <source>
        <strain evidence="1">AK6</strain>
    </source>
</reference>
<gene>
    <name evidence="1" type="ORF">C943_02912</name>
</gene>
<protein>
    <submittedName>
        <fullName evidence="1">Uncharacterized protein</fullName>
    </submittedName>
</protein>
<accession>M7XC64</accession>
<sequence>MQTLHGIPGTFDEFDHGLKLGLFLQTHPSPKTCLKTNKG</sequence>
<dbReference type="EMBL" id="AMZY02000003">
    <property type="protein sequence ID" value="EMS35020.1"/>
    <property type="molecule type" value="Genomic_DNA"/>
</dbReference>